<dbReference type="CDD" id="cd06583">
    <property type="entry name" value="PGRP"/>
    <property type="match status" value="1"/>
</dbReference>
<proteinExistence type="inferred from homology"/>
<dbReference type="InterPro" id="IPR006619">
    <property type="entry name" value="PGRP_domain_met/bac"/>
</dbReference>
<dbReference type="SUPFAM" id="SSF55846">
    <property type="entry name" value="N-acetylmuramoyl-L-alanine amidase-like"/>
    <property type="match status" value="2"/>
</dbReference>
<feature type="compositionally biased region" description="Low complexity" evidence="4">
    <location>
        <begin position="119"/>
        <end position="130"/>
    </location>
</feature>
<feature type="region of interest" description="Disordered" evidence="4">
    <location>
        <begin position="1"/>
        <end position="46"/>
    </location>
</feature>
<feature type="compositionally biased region" description="Basic and acidic residues" evidence="4">
    <location>
        <begin position="36"/>
        <end position="46"/>
    </location>
</feature>
<dbReference type="GO" id="GO:0045087">
    <property type="term" value="P:innate immune response"/>
    <property type="evidence" value="ECO:0007669"/>
    <property type="project" value="UniProtKB-KW"/>
</dbReference>
<dbReference type="OMA" id="CHEGPLD"/>
<name>A0A336MIW2_CULSO</name>
<feature type="region of interest" description="Disordered" evidence="4">
    <location>
        <begin position="194"/>
        <end position="238"/>
    </location>
</feature>
<keyword evidence="5" id="KW-1133">Transmembrane helix</keyword>
<keyword evidence="2" id="KW-0399">Innate immunity</keyword>
<keyword evidence="3" id="KW-0391">Immunity</keyword>
<evidence type="ECO:0000259" key="6">
    <source>
        <dbReference type="SMART" id="SM00701"/>
    </source>
</evidence>
<sequence>MSHQEISNVEIRSITDDEESDYDDSDSSYSDQYVSKCHEGPLDNVRDQEMAKNQVSSDEMIAAAIGSSPNISDICMDGCTNVTIGNQTHISGTVIIRNVLTKSCNDSDMKTIKDKDQSESSQRSISSTSDSFKEGNENSSWIFCGIKLNKKKVIFWMSIALLLIVLGVITGVLLYILYQSDDPITTTTTTTLMPSTSVTTTPPLSTTTTTISSSTSTTPSSTTTLSPTTTTSTSSTTPVPLRIIPRKEWQRVPNYATKPLKTPAKQIIISHTGAVLENEFPTGCDTNEQCTKFAVKLEDYYINKQSWSDLPYNFFMGKDGYVFEGRGWKLDGSFRSSFGDDCLSIGFLGNYNKFVLSPIQKELLFALIDDGLSEIIDENHEIIGQCQIRENDNPGKFVYAEMRPHWANYSERWGFLKESVLGDDCLSIAFIGNYNLYKLTPNQKQLLFALIDDGISSNYIDKTYKIFGLCQIMLIQLQSPGKFVYDEILKWNHWSNYSDLRGSLRNCDFNTN</sequence>
<feature type="domain" description="Peptidoglycan recognition protein family" evidence="6">
    <location>
        <begin position="241"/>
        <end position="389"/>
    </location>
</feature>
<feature type="compositionally biased region" description="Acidic residues" evidence="4">
    <location>
        <begin position="16"/>
        <end position="26"/>
    </location>
</feature>
<dbReference type="GO" id="GO:0008745">
    <property type="term" value="F:N-acetylmuramoyl-L-alanine amidase activity"/>
    <property type="evidence" value="ECO:0007669"/>
    <property type="project" value="InterPro"/>
</dbReference>
<dbReference type="GO" id="GO:0009253">
    <property type="term" value="P:peptidoglycan catabolic process"/>
    <property type="evidence" value="ECO:0007669"/>
    <property type="project" value="InterPro"/>
</dbReference>
<keyword evidence="5" id="KW-0812">Transmembrane</keyword>
<dbReference type="SMART" id="SM00701">
    <property type="entry name" value="PGRP"/>
    <property type="match status" value="1"/>
</dbReference>
<keyword evidence="5" id="KW-0472">Membrane</keyword>
<dbReference type="PANTHER" id="PTHR11022:SF41">
    <property type="entry name" value="PEPTIDOGLYCAN-RECOGNITION PROTEIN LC-RELATED"/>
    <property type="match status" value="1"/>
</dbReference>
<dbReference type="VEuPathDB" id="VectorBase:CSON002360"/>
<dbReference type="InterPro" id="IPR015510">
    <property type="entry name" value="PGRP"/>
</dbReference>
<evidence type="ECO:0000256" key="1">
    <source>
        <dbReference type="ARBA" id="ARBA00007553"/>
    </source>
</evidence>
<comment type="similarity">
    <text evidence="1">Belongs to the N-acetylmuramoyl-L-alanine amidase 2 family.</text>
</comment>
<dbReference type="GO" id="GO:0008270">
    <property type="term" value="F:zinc ion binding"/>
    <property type="evidence" value="ECO:0007669"/>
    <property type="project" value="InterPro"/>
</dbReference>
<gene>
    <name evidence="7" type="primary">CSON002360</name>
</gene>
<organism evidence="7">
    <name type="scientific">Culicoides sonorensis</name>
    <name type="common">Biting midge</name>
    <dbReference type="NCBI Taxonomy" id="179676"/>
    <lineage>
        <taxon>Eukaryota</taxon>
        <taxon>Metazoa</taxon>
        <taxon>Ecdysozoa</taxon>
        <taxon>Arthropoda</taxon>
        <taxon>Hexapoda</taxon>
        <taxon>Insecta</taxon>
        <taxon>Pterygota</taxon>
        <taxon>Neoptera</taxon>
        <taxon>Endopterygota</taxon>
        <taxon>Diptera</taxon>
        <taxon>Nematocera</taxon>
        <taxon>Chironomoidea</taxon>
        <taxon>Ceratopogonidae</taxon>
        <taxon>Ceratopogoninae</taxon>
        <taxon>Culicoides</taxon>
        <taxon>Monoculicoides</taxon>
    </lineage>
</organism>
<dbReference type="InterPro" id="IPR036505">
    <property type="entry name" value="Amidase/PGRP_sf"/>
</dbReference>
<dbReference type="Gene3D" id="3.40.80.10">
    <property type="entry name" value="Peptidoglycan recognition protein-like"/>
    <property type="match status" value="2"/>
</dbReference>
<feature type="region of interest" description="Disordered" evidence="4">
    <location>
        <begin position="110"/>
        <end position="135"/>
    </location>
</feature>
<protein>
    <submittedName>
        <fullName evidence="7">CSON002360 protein</fullName>
    </submittedName>
</protein>
<dbReference type="InterPro" id="IPR002502">
    <property type="entry name" value="Amidase_domain"/>
</dbReference>
<evidence type="ECO:0000313" key="7">
    <source>
        <dbReference type="EMBL" id="SSX30364.1"/>
    </source>
</evidence>
<dbReference type="PANTHER" id="PTHR11022">
    <property type="entry name" value="PEPTIDOGLYCAN RECOGNITION PROTEIN"/>
    <property type="match status" value="1"/>
</dbReference>
<evidence type="ECO:0000256" key="4">
    <source>
        <dbReference type="SAM" id="MobiDB-lite"/>
    </source>
</evidence>
<evidence type="ECO:0000256" key="5">
    <source>
        <dbReference type="SAM" id="Phobius"/>
    </source>
</evidence>
<evidence type="ECO:0000256" key="2">
    <source>
        <dbReference type="ARBA" id="ARBA00022588"/>
    </source>
</evidence>
<dbReference type="EMBL" id="UFQT01001397">
    <property type="protein sequence ID" value="SSX30364.1"/>
    <property type="molecule type" value="Genomic_DNA"/>
</dbReference>
<evidence type="ECO:0000256" key="3">
    <source>
        <dbReference type="ARBA" id="ARBA00022859"/>
    </source>
</evidence>
<dbReference type="AlphaFoldDB" id="A0A336MIW2"/>
<accession>A0A336MIW2</accession>
<reference evidence="7" key="1">
    <citation type="submission" date="2018-07" db="EMBL/GenBank/DDBJ databases">
        <authorList>
            <person name="Quirk P.G."/>
            <person name="Krulwich T.A."/>
        </authorList>
    </citation>
    <scope>NUCLEOTIDE SEQUENCE</scope>
</reference>
<feature type="transmembrane region" description="Helical" evidence="5">
    <location>
        <begin position="153"/>
        <end position="178"/>
    </location>
</feature>